<dbReference type="InterPro" id="IPR006148">
    <property type="entry name" value="Glc/Gal-6P_isomerase"/>
</dbReference>
<dbReference type="SUPFAM" id="SSF100950">
    <property type="entry name" value="NagB/RpiA/CoA transferase-like"/>
    <property type="match status" value="1"/>
</dbReference>
<evidence type="ECO:0000313" key="4">
    <source>
        <dbReference type="Proteomes" id="UP000181980"/>
    </source>
</evidence>
<dbReference type="InterPro" id="IPR004547">
    <property type="entry name" value="Glucosamine6P_isomerase"/>
</dbReference>
<dbReference type="EMBL" id="FNUC01000004">
    <property type="protein sequence ID" value="SEF18825.1"/>
    <property type="molecule type" value="Genomic_DNA"/>
</dbReference>
<dbReference type="GO" id="GO:0006046">
    <property type="term" value="P:N-acetylglucosamine catabolic process"/>
    <property type="evidence" value="ECO:0007669"/>
    <property type="project" value="TreeGrafter"/>
</dbReference>
<dbReference type="GO" id="GO:0005737">
    <property type="term" value="C:cytoplasm"/>
    <property type="evidence" value="ECO:0007669"/>
    <property type="project" value="TreeGrafter"/>
</dbReference>
<dbReference type="PANTHER" id="PTHR11280:SF6">
    <property type="entry name" value="GLUCOSAMINE-6-PHOSPHATE ISOMERASE NAGB"/>
    <property type="match status" value="1"/>
</dbReference>
<evidence type="ECO:0000256" key="1">
    <source>
        <dbReference type="ARBA" id="ARBA00023277"/>
    </source>
</evidence>
<dbReference type="GO" id="GO:0005975">
    <property type="term" value="P:carbohydrate metabolic process"/>
    <property type="evidence" value="ECO:0007669"/>
    <property type="project" value="InterPro"/>
</dbReference>
<dbReference type="Gene3D" id="3.40.50.1360">
    <property type="match status" value="1"/>
</dbReference>
<keyword evidence="4" id="KW-1185">Reference proteome</keyword>
<name>A0A1H5PYL3_9ACTN</name>
<dbReference type="GO" id="GO:0004342">
    <property type="term" value="F:glucosamine-6-phosphate deaminase activity"/>
    <property type="evidence" value="ECO:0007669"/>
    <property type="project" value="InterPro"/>
</dbReference>
<protein>
    <submittedName>
        <fullName evidence="3">Glucosamine-6-phosphate deaminase</fullName>
    </submittedName>
</protein>
<dbReference type="STRING" id="561176.SAMN04488561_6896"/>
<reference evidence="4" key="1">
    <citation type="submission" date="2016-10" db="EMBL/GenBank/DDBJ databases">
        <authorList>
            <person name="Varghese N."/>
            <person name="Submissions S."/>
        </authorList>
    </citation>
    <scope>NUCLEOTIDE SEQUENCE [LARGE SCALE GENOMIC DNA]</scope>
    <source>
        <strain evidence="4">DSM 45237</strain>
    </source>
</reference>
<dbReference type="InterPro" id="IPR037171">
    <property type="entry name" value="NagB/RpiA_transferase-like"/>
</dbReference>
<gene>
    <name evidence="3" type="ORF">SAMN04488561_6896</name>
</gene>
<dbReference type="GO" id="GO:0019262">
    <property type="term" value="P:N-acetylneuraminate catabolic process"/>
    <property type="evidence" value="ECO:0007669"/>
    <property type="project" value="TreeGrafter"/>
</dbReference>
<proteinExistence type="predicted"/>
<sequence length="251" mass="25855">MTTIPATDGVPVTISGSAEEAGASAARAAADAIVAAIAASGRARVIFASAPSQEAMLSRLAGDDRIDWSRVHGLHMDEYIGIDPADPRAFGAWLAERLPVGRFASFARIDPSGDAEAEAERYEAVLRAEPVDVTCLGFGVNGHIAFNEPGTDLDDTRFVRTVELAPASRQQQVADGLFGRVEDVPGRAITLTVPALLSARTLVATVLGRQKAAAVAAALTGPISAACPASAIRRHPAATVHLDAAAASGID</sequence>
<dbReference type="RefSeq" id="WP_069111413.1">
    <property type="nucleotide sequence ID" value="NZ_FNUC01000004.1"/>
</dbReference>
<dbReference type="Proteomes" id="UP000181980">
    <property type="component" value="Unassembled WGS sequence"/>
</dbReference>
<feature type="domain" description="Glucosamine/galactosamine-6-phosphate isomerase" evidence="2">
    <location>
        <begin position="18"/>
        <end position="235"/>
    </location>
</feature>
<dbReference type="AlphaFoldDB" id="A0A1H5PYL3"/>
<evidence type="ECO:0000313" key="3">
    <source>
        <dbReference type="EMBL" id="SEF18825.1"/>
    </source>
</evidence>
<evidence type="ECO:0000259" key="2">
    <source>
        <dbReference type="Pfam" id="PF01182"/>
    </source>
</evidence>
<keyword evidence="1" id="KW-0119">Carbohydrate metabolism</keyword>
<accession>A0A1H5PYL3</accession>
<organism evidence="3 4">
    <name type="scientific">Jiangella alba</name>
    <dbReference type="NCBI Taxonomy" id="561176"/>
    <lineage>
        <taxon>Bacteria</taxon>
        <taxon>Bacillati</taxon>
        <taxon>Actinomycetota</taxon>
        <taxon>Actinomycetes</taxon>
        <taxon>Jiangellales</taxon>
        <taxon>Jiangellaceae</taxon>
        <taxon>Jiangella</taxon>
    </lineage>
</organism>
<dbReference type="GO" id="GO:0006043">
    <property type="term" value="P:glucosamine catabolic process"/>
    <property type="evidence" value="ECO:0007669"/>
    <property type="project" value="TreeGrafter"/>
</dbReference>
<dbReference type="PANTHER" id="PTHR11280">
    <property type="entry name" value="GLUCOSAMINE-6-PHOSPHATE ISOMERASE"/>
    <property type="match status" value="1"/>
</dbReference>
<dbReference type="Pfam" id="PF01182">
    <property type="entry name" value="Glucosamine_iso"/>
    <property type="match status" value="1"/>
</dbReference>
<dbReference type="GO" id="GO:0042802">
    <property type="term" value="F:identical protein binding"/>
    <property type="evidence" value="ECO:0007669"/>
    <property type="project" value="TreeGrafter"/>
</dbReference>